<dbReference type="Gene3D" id="3.10.20.370">
    <property type="match status" value="1"/>
</dbReference>
<sequence length="489" mass="54959">MTPVVAKYHEILAQITNGARWFSVLDLSNAFFSIPLEQASWYKFAFTYKDQQYTFTRVPQGFHNAPTICHRAVSALWKTLKYASNVISYVDDVLIATKDRDTHLKALEEVLSTLKQAGFLVNPSKAQLLQKRVVYLGVELGEEGRKPNHERVKLIAGLPAPTDVHTLRMFLGLLGFSRDFIEDFGLKAKPLYKLLKKSQEWSWGEKEQKAFVSLKTALMQAPALAYPDPSREFHLQLSTGPEAIGAVLLQKHGTSIKPIAYGSRTISEVEQQYNSCEKEVLALVWSLQHWEYIIGMAPVILKTCHTPVRYILSGRANNGRVSHPRIAQWTLSLMNHPVKIEPSKTYNLAPALLCQPLPVEKDHECPIPDVSMHLESSPFILLEKYEAIKEYTPDHIWVVDGSCHRNEGQLSAGAAALHTKSHKEILRPIQVISAQAAEIIGVILALENSAPTEDITICTDSEWVLRAFVDWMSIWKERGMCSTNGKPVA</sequence>
<evidence type="ECO:0000259" key="4">
    <source>
        <dbReference type="PROSITE" id="PS50879"/>
    </source>
</evidence>
<dbReference type="OMA" id="ISHADCE"/>
<feature type="domain" description="RNase H type-1" evidence="4">
    <location>
        <begin position="391"/>
        <end position="489"/>
    </location>
</feature>
<dbReference type="Ensembl" id="ENSPSIT00000001135.1">
    <property type="protein sequence ID" value="ENSPSIP00000001133.1"/>
    <property type="gene ID" value="ENSPSIG00000001136.1"/>
</dbReference>
<dbReference type="InterPro" id="IPR051320">
    <property type="entry name" value="Viral_Replic_Matur_Polypro"/>
</dbReference>
<dbReference type="InterPro" id="IPR043128">
    <property type="entry name" value="Rev_trsase/Diguanyl_cyclase"/>
</dbReference>
<evidence type="ECO:0000256" key="2">
    <source>
        <dbReference type="ARBA" id="ARBA00012180"/>
    </source>
</evidence>
<dbReference type="InterPro" id="IPR012337">
    <property type="entry name" value="RNaseH-like_sf"/>
</dbReference>
<dbReference type="FunFam" id="3.30.70.270:FF:000023">
    <property type="entry name" value="Pol"/>
    <property type="match status" value="1"/>
</dbReference>
<reference evidence="6" key="2">
    <citation type="journal article" date="2013" name="Nat. Genet.">
        <title>The draft genomes of soft-shell turtle and green sea turtle yield insights into the development and evolution of the turtle-specific body plan.</title>
        <authorList>
            <person name="Wang Z."/>
            <person name="Pascual-Anaya J."/>
            <person name="Zadissa A."/>
            <person name="Li W."/>
            <person name="Niimura Y."/>
            <person name="Huang Z."/>
            <person name="Li C."/>
            <person name="White S."/>
            <person name="Xiong Z."/>
            <person name="Fang D."/>
            <person name="Wang B."/>
            <person name="Ming Y."/>
            <person name="Chen Y."/>
            <person name="Zheng Y."/>
            <person name="Kuraku S."/>
            <person name="Pignatelli M."/>
            <person name="Herrero J."/>
            <person name="Beal K."/>
            <person name="Nozawa M."/>
            <person name="Li Q."/>
            <person name="Wang J."/>
            <person name="Zhang H."/>
            <person name="Yu L."/>
            <person name="Shigenobu S."/>
            <person name="Wang J."/>
            <person name="Liu J."/>
            <person name="Flicek P."/>
            <person name="Searle S."/>
            <person name="Wang J."/>
            <person name="Kuratani S."/>
            <person name="Yin Y."/>
            <person name="Aken B."/>
            <person name="Zhang G."/>
            <person name="Irie N."/>
        </authorList>
    </citation>
    <scope>NUCLEOTIDE SEQUENCE [LARGE SCALE GENOMIC DNA]</scope>
    <source>
        <strain evidence="6">Daiwa-1</strain>
    </source>
</reference>
<proteinExistence type="inferred from homology"/>
<dbReference type="GO" id="GO:0003676">
    <property type="term" value="F:nucleic acid binding"/>
    <property type="evidence" value="ECO:0007669"/>
    <property type="project" value="InterPro"/>
</dbReference>
<evidence type="ECO:0000256" key="1">
    <source>
        <dbReference type="ARBA" id="ARBA00010879"/>
    </source>
</evidence>
<feature type="domain" description="Reverse transcriptase" evidence="3">
    <location>
        <begin position="1"/>
        <end position="140"/>
    </location>
</feature>
<dbReference type="Proteomes" id="UP000007267">
    <property type="component" value="Unassembled WGS sequence"/>
</dbReference>
<dbReference type="PANTHER" id="PTHR33064">
    <property type="entry name" value="POL PROTEIN"/>
    <property type="match status" value="1"/>
</dbReference>
<dbReference type="InterPro" id="IPR002156">
    <property type="entry name" value="RNaseH_domain"/>
</dbReference>
<dbReference type="PANTHER" id="PTHR33064:SF37">
    <property type="entry name" value="RIBONUCLEASE H"/>
    <property type="match status" value="1"/>
</dbReference>
<evidence type="ECO:0000313" key="6">
    <source>
        <dbReference type="Proteomes" id="UP000007267"/>
    </source>
</evidence>
<comment type="similarity">
    <text evidence="1">Belongs to the beta type-B retroviral polymerase family. HERV class-II K(HML-2) pol subfamily.</text>
</comment>
<keyword evidence="6" id="KW-1185">Reference proteome</keyword>
<dbReference type="SUPFAM" id="SSF56672">
    <property type="entry name" value="DNA/RNA polymerases"/>
    <property type="match status" value="1"/>
</dbReference>
<name>K7EZC3_PELSI</name>
<dbReference type="Pfam" id="PF00078">
    <property type="entry name" value="RVT_1"/>
    <property type="match status" value="1"/>
</dbReference>
<dbReference type="Gene3D" id="3.30.70.270">
    <property type="match status" value="2"/>
</dbReference>
<reference evidence="6" key="1">
    <citation type="submission" date="2011-10" db="EMBL/GenBank/DDBJ databases">
        <authorList>
            <consortium name="Soft-shell Turtle Genome Consortium"/>
        </authorList>
    </citation>
    <scope>NUCLEOTIDE SEQUENCE [LARGE SCALE GENOMIC DNA]</scope>
    <source>
        <strain evidence="6">Daiwa-1</strain>
    </source>
</reference>
<evidence type="ECO:0000259" key="3">
    <source>
        <dbReference type="PROSITE" id="PS50878"/>
    </source>
</evidence>
<dbReference type="EMBL" id="AGCU01190229">
    <property type="status" value="NOT_ANNOTATED_CDS"/>
    <property type="molecule type" value="Genomic_DNA"/>
</dbReference>
<dbReference type="InterPro" id="IPR000477">
    <property type="entry name" value="RT_dom"/>
</dbReference>
<dbReference type="EC" id="3.1.26.4" evidence="2"/>
<reference evidence="5" key="4">
    <citation type="submission" date="2025-09" db="UniProtKB">
        <authorList>
            <consortium name="Ensembl"/>
        </authorList>
    </citation>
    <scope>IDENTIFICATION</scope>
</reference>
<dbReference type="PROSITE" id="PS50879">
    <property type="entry name" value="RNASE_H_1"/>
    <property type="match status" value="1"/>
</dbReference>
<dbReference type="InterPro" id="IPR043502">
    <property type="entry name" value="DNA/RNA_pol_sf"/>
</dbReference>
<dbReference type="GeneTree" id="ENSGT01140000282569"/>
<dbReference type="eggNOG" id="KOG0017">
    <property type="taxonomic scope" value="Eukaryota"/>
</dbReference>
<dbReference type="GO" id="GO:0006259">
    <property type="term" value="P:DNA metabolic process"/>
    <property type="evidence" value="ECO:0007669"/>
    <property type="project" value="UniProtKB-ARBA"/>
</dbReference>
<accession>K7EZC3</accession>
<dbReference type="InterPro" id="IPR036397">
    <property type="entry name" value="RNaseH_sf"/>
</dbReference>
<dbReference type="AlphaFoldDB" id="K7EZC3"/>
<dbReference type="STRING" id="13735.ENSPSIP00000001133"/>
<dbReference type="Pfam" id="PF00075">
    <property type="entry name" value="RNase_H"/>
    <property type="match status" value="1"/>
</dbReference>
<dbReference type="HOGENOM" id="CLU_000384_10_2_1"/>
<protein>
    <recommendedName>
        <fullName evidence="2">ribonuclease H</fullName>
        <ecNumber evidence="2">3.1.26.4</ecNumber>
    </recommendedName>
</protein>
<dbReference type="PROSITE" id="PS50878">
    <property type="entry name" value="RT_POL"/>
    <property type="match status" value="1"/>
</dbReference>
<dbReference type="Gene3D" id="3.30.420.10">
    <property type="entry name" value="Ribonuclease H-like superfamily/Ribonuclease H"/>
    <property type="match status" value="1"/>
</dbReference>
<dbReference type="Gene3D" id="3.10.10.10">
    <property type="entry name" value="HIV Type 1 Reverse Transcriptase, subunit A, domain 1"/>
    <property type="match status" value="1"/>
</dbReference>
<dbReference type="Pfam" id="PF17919">
    <property type="entry name" value="RT_RNaseH_2"/>
    <property type="match status" value="1"/>
</dbReference>
<dbReference type="GO" id="GO:0004523">
    <property type="term" value="F:RNA-DNA hybrid ribonuclease activity"/>
    <property type="evidence" value="ECO:0007669"/>
    <property type="project" value="UniProtKB-EC"/>
</dbReference>
<dbReference type="SUPFAM" id="SSF53098">
    <property type="entry name" value="Ribonuclease H-like"/>
    <property type="match status" value="1"/>
</dbReference>
<evidence type="ECO:0000313" key="5">
    <source>
        <dbReference type="Ensembl" id="ENSPSIP00000001133.1"/>
    </source>
</evidence>
<reference evidence="5" key="3">
    <citation type="submission" date="2025-08" db="UniProtKB">
        <authorList>
            <consortium name="Ensembl"/>
        </authorList>
    </citation>
    <scope>IDENTIFICATION</scope>
</reference>
<dbReference type="InterPro" id="IPR041577">
    <property type="entry name" value="RT_RNaseH_2"/>
</dbReference>
<organism evidence="5 6">
    <name type="scientific">Pelodiscus sinensis</name>
    <name type="common">Chinese softshell turtle</name>
    <name type="synonym">Trionyx sinensis</name>
    <dbReference type="NCBI Taxonomy" id="13735"/>
    <lineage>
        <taxon>Eukaryota</taxon>
        <taxon>Metazoa</taxon>
        <taxon>Chordata</taxon>
        <taxon>Craniata</taxon>
        <taxon>Vertebrata</taxon>
        <taxon>Euteleostomi</taxon>
        <taxon>Archelosauria</taxon>
        <taxon>Testudinata</taxon>
        <taxon>Testudines</taxon>
        <taxon>Cryptodira</taxon>
        <taxon>Trionychia</taxon>
        <taxon>Trionychidae</taxon>
        <taxon>Pelodiscus</taxon>
    </lineage>
</organism>